<dbReference type="AlphaFoldDB" id="A0AAD2D7K6"/>
<reference evidence="1" key="1">
    <citation type="submission" date="2023-07" db="EMBL/GenBank/DDBJ databases">
        <authorList>
            <consortium name="AG Swart"/>
            <person name="Singh M."/>
            <person name="Singh A."/>
            <person name="Seah K."/>
            <person name="Emmerich C."/>
        </authorList>
    </citation>
    <scope>NUCLEOTIDE SEQUENCE</scope>
    <source>
        <strain evidence="1">DP1</strain>
    </source>
</reference>
<protein>
    <submittedName>
        <fullName evidence="1">Uncharacterized protein</fullName>
    </submittedName>
</protein>
<accession>A0AAD2D7K6</accession>
<dbReference type="Proteomes" id="UP001295684">
    <property type="component" value="Unassembled WGS sequence"/>
</dbReference>
<proteinExistence type="predicted"/>
<comment type="caution">
    <text evidence="1">The sequence shown here is derived from an EMBL/GenBank/DDBJ whole genome shotgun (WGS) entry which is preliminary data.</text>
</comment>
<keyword evidence="2" id="KW-1185">Reference proteome</keyword>
<organism evidence="1 2">
    <name type="scientific">Euplotes crassus</name>
    <dbReference type="NCBI Taxonomy" id="5936"/>
    <lineage>
        <taxon>Eukaryota</taxon>
        <taxon>Sar</taxon>
        <taxon>Alveolata</taxon>
        <taxon>Ciliophora</taxon>
        <taxon>Intramacronucleata</taxon>
        <taxon>Spirotrichea</taxon>
        <taxon>Hypotrichia</taxon>
        <taxon>Euplotida</taxon>
        <taxon>Euplotidae</taxon>
        <taxon>Moneuplotes</taxon>
    </lineage>
</organism>
<gene>
    <name evidence="1" type="ORF">ECRASSUSDP1_LOCUS25766</name>
</gene>
<evidence type="ECO:0000313" key="2">
    <source>
        <dbReference type="Proteomes" id="UP001295684"/>
    </source>
</evidence>
<evidence type="ECO:0000313" key="1">
    <source>
        <dbReference type="EMBL" id="CAI2384244.1"/>
    </source>
</evidence>
<dbReference type="EMBL" id="CAMPGE010026560">
    <property type="protein sequence ID" value="CAI2384244.1"/>
    <property type="molecule type" value="Genomic_DNA"/>
</dbReference>
<sequence>MLGVQIVHLAVLAVIRPFDRLENNLIELVNEVIYTPMLSIMIACNREEEWSGSITSIFCGIILFNSLIITFIMIYKSSCLFIGALLVSLCKKCFRKVQLKLQCSQCKISQCTLETQEPLTE</sequence>
<name>A0AAD2D7K6_EUPCR</name>